<evidence type="ECO:0000313" key="2">
    <source>
        <dbReference type="EMBL" id="TEB05101.1"/>
    </source>
</evidence>
<comment type="caution">
    <text evidence="2">The sequence shown here is derived from an EMBL/GenBank/DDBJ whole genome shotgun (WGS) entry which is preliminary data.</text>
</comment>
<name>A0A4Y7R8X1_COPMI</name>
<proteinExistence type="predicted"/>
<dbReference type="EMBL" id="QPFP01000621">
    <property type="protein sequence ID" value="TEB05101.1"/>
    <property type="molecule type" value="Genomic_DNA"/>
</dbReference>
<keyword evidence="3" id="KW-1185">Reference proteome</keyword>
<dbReference type="AlphaFoldDB" id="A0A4Y7R8X1"/>
<dbReference type="OrthoDB" id="3261594at2759"/>
<feature type="region of interest" description="Disordered" evidence="1">
    <location>
        <begin position="68"/>
        <end position="147"/>
    </location>
</feature>
<sequence>MRPRPPEAPVVLPSPAEPGYRKEDKPYWCNCSTKCHGIRNRAQALAAADLAIFSIGADLIPVPGLLEDEEEGKWQSVEEDEEDESEDGQGEGQGMDWQQEEPQPGDDHQHDYDYHPYWQGLSDDFEPDSNVQTTRATRTARTTHGSDEDPEVIASLMDLKIALAYVRFIKEARLEDSGSWISQTTPTLSSVSACWTLGAKCGGRGGHGPGGSTSSYDQVRKKIQELSGVIEIKNDMCIKSCMAYTGPLSQLDSCLKCQEARYRTLNGKKLPRQQFCTIPIGPQLQALARSPETARLFEYRVRRTKEVIENHTTRLPMARCT</sequence>
<evidence type="ECO:0000313" key="3">
    <source>
        <dbReference type="Proteomes" id="UP000298030"/>
    </source>
</evidence>
<feature type="compositionally biased region" description="Acidic residues" evidence="1">
    <location>
        <begin position="68"/>
        <end position="89"/>
    </location>
</feature>
<reference evidence="2 3" key="1">
    <citation type="journal article" date="2019" name="Nat. Ecol. Evol.">
        <title>Megaphylogeny resolves global patterns of mushroom evolution.</title>
        <authorList>
            <person name="Varga T."/>
            <person name="Krizsan K."/>
            <person name="Foldi C."/>
            <person name="Dima B."/>
            <person name="Sanchez-Garcia M."/>
            <person name="Sanchez-Ramirez S."/>
            <person name="Szollosi G.J."/>
            <person name="Szarkandi J.G."/>
            <person name="Papp V."/>
            <person name="Albert L."/>
            <person name="Andreopoulos W."/>
            <person name="Angelini C."/>
            <person name="Antonin V."/>
            <person name="Barry K.W."/>
            <person name="Bougher N.L."/>
            <person name="Buchanan P."/>
            <person name="Buyck B."/>
            <person name="Bense V."/>
            <person name="Catcheside P."/>
            <person name="Chovatia M."/>
            <person name="Cooper J."/>
            <person name="Damon W."/>
            <person name="Desjardin D."/>
            <person name="Finy P."/>
            <person name="Geml J."/>
            <person name="Haridas S."/>
            <person name="Hughes K."/>
            <person name="Justo A."/>
            <person name="Karasinski D."/>
            <person name="Kautmanova I."/>
            <person name="Kiss B."/>
            <person name="Kocsube S."/>
            <person name="Kotiranta H."/>
            <person name="LaButti K.M."/>
            <person name="Lechner B.E."/>
            <person name="Liimatainen K."/>
            <person name="Lipzen A."/>
            <person name="Lukacs Z."/>
            <person name="Mihaltcheva S."/>
            <person name="Morgado L.N."/>
            <person name="Niskanen T."/>
            <person name="Noordeloos M.E."/>
            <person name="Ohm R.A."/>
            <person name="Ortiz-Santana B."/>
            <person name="Ovrebo C."/>
            <person name="Racz N."/>
            <person name="Riley R."/>
            <person name="Savchenko A."/>
            <person name="Shiryaev A."/>
            <person name="Soop K."/>
            <person name="Spirin V."/>
            <person name="Szebenyi C."/>
            <person name="Tomsovsky M."/>
            <person name="Tulloss R.E."/>
            <person name="Uehling J."/>
            <person name="Grigoriev I.V."/>
            <person name="Vagvolgyi C."/>
            <person name="Papp T."/>
            <person name="Martin F.M."/>
            <person name="Miettinen O."/>
            <person name="Hibbett D.S."/>
            <person name="Nagy L.G."/>
        </authorList>
    </citation>
    <scope>NUCLEOTIDE SEQUENCE [LARGE SCALE GENOMIC DNA]</scope>
    <source>
        <strain evidence="2 3">FP101781</strain>
    </source>
</reference>
<dbReference type="Proteomes" id="UP000298030">
    <property type="component" value="Unassembled WGS sequence"/>
</dbReference>
<gene>
    <name evidence="2" type="ORF">FA13DRAFT_1807505</name>
</gene>
<feature type="region of interest" description="Disordered" evidence="1">
    <location>
        <begin position="1"/>
        <end position="25"/>
    </location>
</feature>
<feature type="compositionally biased region" description="Basic and acidic residues" evidence="1">
    <location>
        <begin position="105"/>
        <end position="114"/>
    </location>
</feature>
<feature type="compositionally biased region" description="Low complexity" evidence="1">
    <location>
        <begin position="133"/>
        <end position="143"/>
    </location>
</feature>
<accession>A0A4Y7R8X1</accession>
<evidence type="ECO:0000256" key="1">
    <source>
        <dbReference type="SAM" id="MobiDB-lite"/>
    </source>
</evidence>
<organism evidence="2 3">
    <name type="scientific">Coprinellus micaceus</name>
    <name type="common">Glistening ink-cap mushroom</name>
    <name type="synonym">Coprinus micaceus</name>
    <dbReference type="NCBI Taxonomy" id="71717"/>
    <lineage>
        <taxon>Eukaryota</taxon>
        <taxon>Fungi</taxon>
        <taxon>Dikarya</taxon>
        <taxon>Basidiomycota</taxon>
        <taxon>Agaricomycotina</taxon>
        <taxon>Agaricomycetes</taxon>
        <taxon>Agaricomycetidae</taxon>
        <taxon>Agaricales</taxon>
        <taxon>Agaricineae</taxon>
        <taxon>Psathyrellaceae</taxon>
        <taxon>Coprinellus</taxon>
    </lineage>
</organism>
<protein>
    <submittedName>
        <fullName evidence="2">Uncharacterized protein</fullName>
    </submittedName>
</protein>